<dbReference type="OrthoDB" id="8678477at2"/>
<dbReference type="PANTHER" id="PTHR42928">
    <property type="entry name" value="TRICARBOXYLATE-BINDING PROTEIN"/>
    <property type="match status" value="1"/>
</dbReference>
<name>A0A2T0XL30_9BURK</name>
<evidence type="ECO:0000256" key="2">
    <source>
        <dbReference type="SAM" id="SignalP"/>
    </source>
</evidence>
<accession>A0A2T0XL30</accession>
<proteinExistence type="inferred from homology"/>
<keyword evidence="2" id="KW-0732">Signal</keyword>
<feature type="chain" id="PRO_5015643659" evidence="2">
    <location>
        <begin position="23"/>
        <end position="322"/>
    </location>
</feature>
<sequence length="322" mass="33723">MRRVSLGWVCALLVCFSSSASAQPWPDKAVDFIVPFAPGGPVDTTARITTQALAQLWKVPTVIENKAGAGGILGAQAAVKSAPDGYHFFFGAIHHSILPALKPNLSYDVQKDLVPVGLVARFPIVLVVNPSLPVKSVSDLIAYAKANPNKLSYSSSGTGGGTHLAGEIFDSLAGTKMQHIPYKGSAPAMQDLVAGQVQVMFADAPSAIPFIKAGKIRALAVGNPEPSTFFPDLPTIAQSGLAGYEAYSWTGLLAPVGTSQAVIDRVNADLVKVLADPKTAEALKVAGAEPAPDSPSQFQIFLSAEIKKWGDVIRSAHITVDE</sequence>
<evidence type="ECO:0000256" key="1">
    <source>
        <dbReference type="ARBA" id="ARBA00006987"/>
    </source>
</evidence>
<reference evidence="3 4" key="1">
    <citation type="submission" date="2018-03" db="EMBL/GenBank/DDBJ databases">
        <title>Genomic Encyclopedia of Type Strains, Phase III (KMG-III): the genomes of soil and plant-associated and newly described type strains.</title>
        <authorList>
            <person name="Whitman W."/>
        </authorList>
    </citation>
    <scope>NUCLEOTIDE SEQUENCE [LARGE SCALE GENOMIC DNA]</scope>
    <source>
        <strain evidence="3 4">MWH-P2sevCIIIb</strain>
    </source>
</reference>
<keyword evidence="4" id="KW-1185">Reference proteome</keyword>
<dbReference type="Pfam" id="PF03401">
    <property type="entry name" value="TctC"/>
    <property type="match status" value="1"/>
</dbReference>
<keyword evidence="3" id="KW-0675">Receptor</keyword>
<feature type="signal peptide" evidence="2">
    <location>
        <begin position="1"/>
        <end position="22"/>
    </location>
</feature>
<comment type="caution">
    <text evidence="3">The sequence shown here is derived from an EMBL/GenBank/DDBJ whole genome shotgun (WGS) entry which is preliminary data.</text>
</comment>
<dbReference type="PIRSF" id="PIRSF017082">
    <property type="entry name" value="YflP"/>
    <property type="match status" value="1"/>
</dbReference>
<dbReference type="InterPro" id="IPR005064">
    <property type="entry name" value="BUG"/>
</dbReference>
<dbReference type="CDD" id="cd13578">
    <property type="entry name" value="PBP2_Bug27"/>
    <property type="match status" value="1"/>
</dbReference>
<dbReference type="EMBL" id="PVTV01000011">
    <property type="protein sequence ID" value="PRY99610.1"/>
    <property type="molecule type" value="Genomic_DNA"/>
</dbReference>
<comment type="similarity">
    <text evidence="1">Belongs to the UPF0065 (bug) family.</text>
</comment>
<protein>
    <submittedName>
        <fullName evidence="3">Tripartite-type tricarboxylate transporter receptor subunit TctC</fullName>
    </submittedName>
</protein>
<dbReference type="SUPFAM" id="SSF53850">
    <property type="entry name" value="Periplasmic binding protein-like II"/>
    <property type="match status" value="1"/>
</dbReference>
<organism evidence="3 4">
    <name type="scientific">Jezberella montanilacus</name>
    <dbReference type="NCBI Taxonomy" id="323426"/>
    <lineage>
        <taxon>Bacteria</taxon>
        <taxon>Pseudomonadati</taxon>
        <taxon>Pseudomonadota</taxon>
        <taxon>Betaproteobacteria</taxon>
        <taxon>Burkholderiales</taxon>
        <taxon>Alcaligenaceae</taxon>
        <taxon>Jezberella</taxon>
    </lineage>
</organism>
<dbReference type="AlphaFoldDB" id="A0A2T0XL30"/>
<dbReference type="Proteomes" id="UP000238308">
    <property type="component" value="Unassembled WGS sequence"/>
</dbReference>
<gene>
    <name evidence="3" type="ORF">BCM14_1062</name>
</gene>
<dbReference type="InterPro" id="IPR042100">
    <property type="entry name" value="Bug_dom1"/>
</dbReference>
<evidence type="ECO:0000313" key="3">
    <source>
        <dbReference type="EMBL" id="PRY99610.1"/>
    </source>
</evidence>
<dbReference type="Gene3D" id="3.40.190.150">
    <property type="entry name" value="Bordetella uptake gene, domain 1"/>
    <property type="match status" value="1"/>
</dbReference>
<dbReference type="Gene3D" id="3.40.190.10">
    <property type="entry name" value="Periplasmic binding protein-like II"/>
    <property type="match status" value="1"/>
</dbReference>
<dbReference type="PANTHER" id="PTHR42928:SF5">
    <property type="entry name" value="BLR1237 PROTEIN"/>
    <property type="match status" value="1"/>
</dbReference>
<evidence type="ECO:0000313" key="4">
    <source>
        <dbReference type="Proteomes" id="UP000238308"/>
    </source>
</evidence>
<dbReference type="RefSeq" id="WP_106226887.1">
    <property type="nucleotide sequence ID" value="NZ_PVTV01000011.1"/>
</dbReference>